<feature type="domain" description="Methyltransferase type 11" evidence="1">
    <location>
        <begin position="48"/>
        <end position="142"/>
    </location>
</feature>
<gene>
    <name evidence="2" type="ORF">GCM10009801_10210</name>
</gene>
<dbReference type="PANTHER" id="PTHR42912:SF93">
    <property type="entry name" value="N6-ADENOSINE-METHYLTRANSFERASE TMT1A"/>
    <property type="match status" value="1"/>
</dbReference>
<reference evidence="2 3" key="1">
    <citation type="journal article" date="2019" name="Int. J. Syst. Evol. Microbiol.">
        <title>The Global Catalogue of Microorganisms (GCM) 10K type strain sequencing project: providing services to taxonomists for standard genome sequencing and annotation.</title>
        <authorList>
            <consortium name="The Broad Institute Genomics Platform"/>
            <consortium name="The Broad Institute Genome Sequencing Center for Infectious Disease"/>
            <person name="Wu L."/>
            <person name="Ma J."/>
        </authorList>
    </citation>
    <scope>NUCLEOTIDE SEQUENCE [LARGE SCALE GENOMIC DNA]</scope>
    <source>
        <strain evidence="2 3">JCM 15478</strain>
    </source>
</reference>
<keyword evidence="3" id="KW-1185">Reference proteome</keyword>
<dbReference type="Pfam" id="PF08241">
    <property type="entry name" value="Methyltransf_11"/>
    <property type="match status" value="1"/>
</dbReference>
<dbReference type="EMBL" id="BAAAPE010000002">
    <property type="protein sequence ID" value="GAA2065143.1"/>
    <property type="molecule type" value="Genomic_DNA"/>
</dbReference>
<dbReference type="Gene3D" id="3.40.50.150">
    <property type="entry name" value="Vaccinia Virus protein VP39"/>
    <property type="match status" value="1"/>
</dbReference>
<accession>A0ABN2VL78</accession>
<dbReference type="Proteomes" id="UP001500016">
    <property type="component" value="Unassembled WGS sequence"/>
</dbReference>
<evidence type="ECO:0000313" key="3">
    <source>
        <dbReference type="Proteomes" id="UP001500016"/>
    </source>
</evidence>
<sequence length="269" mass="29477">MALDPDISRYYALGRERDRLSSPGRGIEFVRTREILARHLPPPPGLLLDVGGGPGRYAHALAGDGYRVALVDPVPLHVRQAREDAPPGCHCLLADARGLPFPDGSADAVLLLGPLYHLPRREDRLRTWREAGRVLRPGGVLVAAGLSRFYSSWDMLASGKLDLPGVEETVAAHVSTGEHRNQGRDYERLFTTAYLHAPDELAEEAVEAGLRVRALLAVEGPAKLLGDIDARMEDERRRDQLLRTLRRLEAEPSVLGLSQHHLVVATAGD</sequence>
<comment type="caution">
    <text evidence="2">The sequence shown here is derived from an EMBL/GenBank/DDBJ whole genome shotgun (WGS) entry which is preliminary data.</text>
</comment>
<dbReference type="InterPro" id="IPR050508">
    <property type="entry name" value="Methyltransf_Superfamily"/>
</dbReference>
<organism evidence="2 3">
    <name type="scientific">Streptomyces albiaxialis</name>
    <dbReference type="NCBI Taxonomy" id="329523"/>
    <lineage>
        <taxon>Bacteria</taxon>
        <taxon>Bacillati</taxon>
        <taxon>Actinomycetota</taxon>
        <taxon>Actinomycetes</taxon>
        <taxon>Kitasatosporales</taxon>
        <taxon>Streptomycetaceae</taxon>
        <taxon>Streptomyces</taxon>
    </lineage>
</organism>
<name>A0ABN2VL78_9ACTN</name>
<dbReference type="SUPFAM" id="SSF53335">
    <property type="entry name" value="S-adenosyl-L-methionine-dependent methyltransferases"/>
    <property type="match status" value="1"/>
</dbReference>
<dbReference type="InterPro" id="IPR029063">
    <property type="entry name" value="SAM-dependent_MTases_sf"/>
</dbReference>
<dbReference type="PANTHER" id="PTHR42912">
    <property type="entry name" value="METHYLTRANSFERASE"/>
    <property type="match status" value="1"/>
</dbReference>
<protein>
    <recommendedName>
        <fullName evidence="1">Methyltransferase type 11 domain-containing protein</fullName>
    </recommendedName>
</protein>
<dbReference type="CDD" id="cd02440">
    <property type="entry name" value="AdoMet_MTases"/>
    <property type="match status" value="1"/>
</dbReference>
<dbReference type="RefSeq" id="WP_344524447.1">
    <property type="nucleotide sequence ID" value="NZ_BAAAPE010000002.1"/>
</dbReference>
<evidence type="ECO:0000259" key="1">
    <source>
        <dbReference type="Pfam" id="PF08241"/>
    </source>
</evidence>
<evidence type="ECO:0000313" key="2">
    <source>
        <dbReference type="EMBL" id="GAA2065143.1"/>
    </source>
</evidence>
<proteinExistence type="predicted"/>
<dbReference type="InterPro" id="IPR013216">
    <property type="entry name" value="Methyltransf_11"/>
</dbReference>